<dbReference type="PANTHER" id="PTHR10579:SF43">
    <property type="entry name" value="ZINC FINGER (C3HC4-TYPE RING FINGER) FAMILY PROTEIN"/>
    <property type="match status" value="1"/>
</dbReference>
<reference evidence="2" key="1">
    <citation type="submission" date="2023-12" db="EMBL/GenBank/DDBJ databases">
        <title>Fervidustalea candida gen. nov., sp. nov., a novel member of the family Paenibacillaceae isolated from a geothermal area.</title>
        <authorList>
            <person name="Li W.-J."/>
            <person name="Jiao J.-Y."/>
            <person name="Chen Y."/>
        </authorList>
    </citation>
    <scope>NUCLEOTIDE SEQUENCE</scope>
    <source>
        <strain evidence="2">SYSU GA230002</strain>
    </source>
</reference>
<dbReference type="Proteomes" id="UP001310386">
    <property type="component" value="Unassembled WGS sequence"/>
</dbReference>
<evidence type="ECO:0000259" key="1">
    <source>
        <dbReference type="PROSITE" id="PS50234"/>
    </source>
</evidence>
<feature type="domain" description="VWFA" evidence="1">
    <location>
        <begin position="46"/>
        <end position="218"/>
    </location>
</feature>
<proteinExistence type="predicted"/>
<dbReference type="InterPro" id="IPR002035">
    <property type="entry name" value="VWF_A"/>
</dbReference>
<name>A0ABU5ZNL8_9BACL</name>
<dbReference type="SMART" id="SM00327">
    <property type="entry name" value="VWA"/>
    <property type="match status" value="1"/>
</dbReference>
<dbReference type="Gene3D" id="3.40.50.410">
    <property type="entry name" value="von Willebrand factor, type A domain"/>
    <property type="match status" value="1"/>
</dbReference>
<dbReference type="PROSITE" id="PS50234">
    <property type="entry name" value="VWFA"/>
    <property type="match status" value="1"/>
</dbReference>
<dbReference type="InterPro" id="IPR051266">
    <property type="entry name" value="CLCR"/>
</dbReference>
<dbReference type="EMBL" id="JAYJLD010000104">
    <property type="protein sequence ID" value="MEB3104104.1"/>
    <property type="molecule type" value="Genomic_DNA"/>
</dbReference>
<keyword evidence="3" id="KW-1185">Reference proteome</keyword>
<sequence>MNDKHTLQFATYWNRPYIPMGGTEKIYLLIEAKGNGEVQMNRAPVNLSLVLDRSGSMTGSPLDYSKKACQFVIEQMTEQDLLSMIAFDDEIQTVFEPQPVTHKDLMKQQIASIQPGGSTNFSGGLIQGAQYVKQLKQDGTVQRVILLSDGHANNGVTDPIKLAAIAKEYQHGGVGNSTIGLGDGFDEELMEGIADSGGGNFYYVEKPDDIPGIFAKELQGLLSVVAQNVKLHIQPSDNVQITNIYGYNPVNEDNALTLHLGDLFNEEVNLNFESNVL</sequence>
<dbReference type="RefSeq" id="WP_371756231.1">
    <property type="nucleotide sequence ID" value="NZ_JAYJLD010000104.1"/>
</dbReference>
<dbReference type="SUPFAM" id="SSF53300">
    <property type="entry name" value="vWA-like"/>
    <property type="match status" value="1"/>
</dbReference>
<dbReference type="InterPro" id="IPR036465">
    <property type="entry name" value="vWFA_dom_sf"/>
</dbReference>
<dbReference type="Pfam" id="PF00092">
    <property type="entry name" value="VWA"/>
    <property type="match status" value="1"/>
</dbReference>
<protein>
    <submittedName>
        <fullName evidence="2">VWA domain-containing protein</fullName>
    </submittedName>
</protein>
<comment type="caution">
    <text evidence="2">The sequence shown here is derived from an EMBL/GenBank/DDBJ whole genome shotgun (WGS) entry which is preliminary data.</text>
</comment>
<accession>A0ABU5ZNL8</accession>
<gene>
    <name evidence="2" type="ORF">VF724_21080</name>
</gene>
<dbReference type="PANTHER" id="PTHR10579">
    <property type="entry name" value="CALCIUM-ACTIVATED CHLORIDE CHANNEL REGULATOR"/>
    <property type="match status" value="1"/>
</dbReference>
<evidence type="ECO:0000313" key="2">
    <source>
        <dbReference type="EMBL" id="MEB3104104.1"/>
    </source>
</evidence>
<evidence type="ECO:0000313" key="3">
    <source>
        <dbReference type="Proteomes" id="UP001310386"/>
    </source>
</evidence>
<organism evidence="2 3">
    <name type="scientific">Ferviditalea candida</name>
    <dbReference type="NCBI Taxonomy" id="3108399"/>
    <lineage>
        <taxon>Bacteria</taxon>
        <taxon>Bacillati</taxon>
        <taxon>Bacillota</taxon>
        <taxon>Bacilli</taxon>
        <taxon>Bacillales</taxon>
        <taxon>Paenibacillaceae</taxon>
        <taxon>Ferviditalea</taxon>
    </lineage>
</organism>